<dbReference type="EC" id="2.7.8.-" evidence="12"/>
<dbReference type="EMBL" id="CP033896">
    <property type="protein sequence ID" value="AZA12692.1"/>
    <property type="molecule type" value="Genomic_DNA"/>
</dbReference>
<keyword evidence="11" id="KW-1208">Phospholipid metabolism</keyword>
<evidence type="ECO:0000256" key="9">
    <source>
        <dbReference type="ARBA" id="ARBA00023136"/>
    </source>
</evidence>
<sequence length="496" mass="56215">MDPTHTFATLEWWQWLLLVLEYGFKIAAIGIVPGGQKPGSSSAWLLAILFIPLIGLPLYLLMGSKIISERRHETQQHAASVVGDPHATLPDLPPDATIPENLSTIVRLNRFLTGMPACWAGVDDILPDARKAIVRMAGAIDRAEDFVWAEFYITSWDEVTDPFFQACRRAVERGVEVRLLFDQVGSWKYPGYRTLGKRLDAIGVQWHLTQPLAPWRWRFRRPDLRNHRKLLIVDGEIGFMGSQNLIDPSYLSKKNVAIGREWVDVIIELSGSVLSSLELLFATDWYLETGEVLPIEDRPYEEEKNPDRTRNLVQLVPSGPGYKGDPNLKMFVAMVHQAKDEVIMCSPYFIPDESLLEAVKAACYRGVDVHLLVCEQSDQFMVGHAQASYYRSLLEVGVTIHLYPKPMVLHTKYLLIDPDTEHGSAVVGSSNMDMRSFGLNYEVSLYVAQGQLIRQLNALTQSYYSLSRVLGKQEWENRSMMNKYLDNAMRLTSALQ</sequence>
<reference evidence="15 16" key="1">
    <citation type="submission" date="2018-11" db="EMBL/GenBank/DDBJ databases">
        <authorList>
            <person name="Kleinhagauer T."/>
            <person name="Glaeser S.P."/>
            <person name="Spergser J."/>
            <person name="Ruckert C."/>
            <person name="Kaempfer P."/>
            <person name="Busse H.-J."/>
        </authorList>
    </citation>
    <scope>NUCLEOTIDE SEQUENCE [LARGE SCALE GENOMIC DNA]</scope>
    <source>
        <strain evidence="15 16">200CH</strain>
    </source>
</reference>
<evidence type="ECO:0000313" key="15">
    <source>
        <dbReference type="EMBL" id="AZA12692.1"/>
    </source>
</evidence>
<dbReference type="GO" id="GO:0032049">
    <property type="term" value="P:cardiolipin biosynthetic process"/>
    <property type="evidence" value="ECO:0007669"/>
    <property type="project" value="UniProtKB-UniRule"/>
</dbReference>
<name>A0A3G6J456_9CORY</name>
<evidence type="ECO:0000259" key="14">
    <source>
        <dbReference type="PROSITE" id="PS50035"/>
    </source>
</evidence>
<evidence type="ECO:0000256" key="3">
    <source>
        <dbReference type="ARBA" id="ARBA00022516"/>
    </source>
</evidence>
<evidence type="ECO:0000256" key="1">
    <source>
        <dbReference type="ARBA" id="ARBA00004651"/>
    </source>
</evidence>
<keyword evidence="7 13" id="KW-1133">Transmembrane helix</keyword>
<feature type="domain" description="PLD phosphodiesterase" evidence="14">
    <location>
        <begin position="222"/>
        <end position="249"/>
    </location>
</feature>
<dbReference type="PANTHER" id="PTHR21248:SF22">
    <property type="entry name" value="PHOSPHOLIPASE D"/>
    <property type="match status" value="1"/>
</dbReference>
<dbReference type="Pfam" id="PF13396">
    <property type="entry name" value="PLDc_N"/>
    <property type="match status" value="1"/>
</dbReference>
<keyword evidence="3" id="KW-0444">Lipid biosynthesis</keyword>
<evidence type="ECO:0000256" key="8">
    <source>
        <dbReference type="ARBA" id="ARBA00023098"/>
    </source>
</evidence>
<dbReference type="InterPro" id="IPR022924">
    <property type="entry name" value="Cardiolipin_synthase"/>
</dbReference>
<evidence type="ECO:0000256" key="7">
    <source>
        <dbReference type="ARBA" id="ARBA00022989"/>
    </source>
</evidence>
<comment type="subcellular location">
    <subcellularLocation>
        <location evidence="1">Cell membrane</location>
        <topology evidence="1">Multi-pass membrane protein</topology>
    </subcellularLocation>
</comment>
<protein>
    <recommendedName>
        <fullName evidence="12">Cardiolipin synthase</fullName>
        <ecNumber evidence="12">2.7.8.-</ecNumber>
    </recommendedName>
</protein>
<gene>
    <name evidence="15" type="primary">cls</name>
    <name evidence="15" type="ORF">CCHOA_01320</name>
</gene>
<keyword evidence="2" id="KW-1003">Cell membrane</keyword>
<keyword evidence="9 13" id="KW-0472">Membrane</keyword>
<dbReference type="SUPFAM" id="SSF56024">
    <property type="entry name" value="Phospholipase D/nuclease"/>
    <property type="match status" value="2"/>
</dbReference>
<keyword evidence="6" id="KW-0677">Repeat</keyword>
<dbReference type="InterPro" id="IPR001736">
    <property type="entry name" value="PLipase_D/transphosphatidylase"/>
</dbReference>
<evidence type="ECO:0000256" key="11">
    <source>
        <dbReference type="ARBA" id="ARBA00023264"/>
    </source>
</evidence>
<evidence type="ECO:0000256" key="2">
    <source>
        <dbReference type="ARBA" id="ARBA00022475"/>
    </source>
</evidence>
<dbReference type="Pfam" id="PF13091">
    <property type="entry name" value="PLDc_2"/>
    <property type="match status" value="2"/>
</dbReference>
<proteinExistence type="predicted"/>
<evidence type="ECO:0000256" key="6">
    <source>
        <dbReference type="ARBA" id="ARBA00022737"/>
    </source>
</evidence>
<evidence type="ECO:0000256" key="12">
    <source>
        <dbReference type="NCBIfam" id="TIGR04265"/>
    </source>
</evidence>
<dbReference type="AlphaFoldDB" id="A0A3G6J456"/>
<keyword evidence="10" id="KW-0594">Phospholipid biosynthesis</keyword>
<dbReference type="OrthoDB" id="9762009at2"/>
<dbReference type="KEGG" id="ccho:CCHOA_01320"/>
<evidence type="ECO:0000256" key="13">
    <source>
        <dbReference type="SAM" id="Phobius"/>
    </source>
</evidence>
<evidence type="ECO:0000256" key="4">
    <source>
        <dbReference type="ARBA" id="ARBA00022679"/>
    </source>
</evidence>
<dbReference type="NCBIfam" id="TIGR04265">
    <property type="entry name" value="bac_cardiolipin"/>
    <property type="match status" value="1"/>
</dbReference>
<feature type="transmembrane region" description="Helical" evidence="13">
    <location>
        <begin position="44"/>
        <end position="62"/>
    </location>
</feature>
<dbReference type="GO" id="GO:0008808">
    <property type="term" value="F:cardiolipin synthase activity"/>
    <property type="evidence" value="ECO:0007669"/>
    <property type="project" value="UniProtKB-UniRule"/>
</dbReference>
<dbReference type="GO" id="GO:0005886">
    <property type="term" value="C:plasma membrane"/>
    <property type="evidence" value="ECO:0007669"/>
    <property type="project" value="UniProtKB-SubCell"/>
</dbReference>
<feature type="domain" description="PLD phosphodiesterase" evidence="14">
    <location>
        <begin position="405"/>
        <end position="436"/>
    </location>
</feature>
<organism evidence="15 16">
    <name type="scientific">Corynebacterium choanae</name>
    <dbReference type="NCBI Taxonomy" id="1862358"/>
    <lineage>
        <taxon>Bacteria</taxon>
        <taxon>Bacillati</taxon>
        <taxon>Actinomycetota</taxon>
        <taxon>Actinomycetes</taxon>
        <taxon>Mycobacteriales</taxon>
        <taxon>Corynebacteriaceae</taxon>
        <taxon>Corynebacterium</taxon>
    </lineage>
</organism>
<dbReference type="PROSITE" id="PS50035">
    <property type="entry name" value="PLD"/>
    <property type="match status" value="2"/>
</dbReference>
<accession>A0A3G6J456</accession>
<dbReference type="Gene3D" id="3.30.870.10">
    <property type="entry name" value="Endonuclease Chain A"/>
    <property type="match status" value="2"/>
</dbReference>
<keyword evidence="8" id="KW-0443">Lipid metabolism</keyword>
<dbReference type="Proteomes" id="UP000269019">
    <property type="component" value="Chromosome"/>
</dbReference>
<keyword evidence="4 15" id="KW-0808">Transferase</keyword>
<dbReference type="InterPro" id="IPR027379">
    <property type="entry name" value="CLS_N"/>
</dbReference>
<dbReference type="InterPro" id="IPR025202">
    <property type="entry name" value="PLD-like_dom"/>
</dbReference>
<evidence type="ECO:0000313" key="16">
    <source>
        <dbReference type="Proteomes" id="UP000269019"/>
    </source>
</evidence>
<dbReference type="PANTHER" id="PTHR21248">
    <property type="entry name" value="CARDIOLIPIN SYNTHASE"/>
    <property type="match status" value="1"/>
</dbReference>
<keyword evidence="5 13" id="KW-0812">Transmembrane</keyword>
<keyword evidence="16" id="KW-1185">Reference proteome</keyword>
<evidence type="ECO:0000256" key="5">
    <source>
        <dbReference type="ARBA" id="ARBA00022692"/>
    </source>
</evidence>
<dbReference type="SMART" id="SM00155">
    <property type="entry name" value="PLDc"/>
    <property type="match status" value="2"/>
</dbReference>
<feature type="transmembrane region" description="Helical" evidence="13">
    <location>
        <begin position="12"/>
        <end position="32"/>
    </location>
</feature>
<dbReference type="RefSeq" id="WP_123925936.1">
    <property type="nucleotide sequence ID" value="NZ_CP033896.1"/>
</dbReference>
<evidence type="ECO:0000256" key="10">
    <source>
        <dbReference type="ARBA" id="ARBA00023209"/>
    </source>
</evidence>